<evidence type="ECO:0000256" key="3">
    <source>
        <dbReference type="ARBA" id="ARBA00022448"/>
    </source>
</evidence>
<proteinExistence type="inferred from homology"/>
<dbReference type="PROSITE" id="PS51352">
    <property type="entry name" value="THIOREDOXIN_2"/>
    <property type="match status" value="1"/>
</dbReference>
<dbReference type="Gene3D" id="3.40.30.10">
    <property type="entry name" value="Glutaredoxin"/>
    <property type="match status" value="1"/>
</dbReference>
<evidence type="ECO:0000256" key="4">
    <source>
        <dbReference type="ARBA" id="ARBA00022982"/>
    </source>
</evidence>
<evidence type="ECO:0000256" key="8">
    <source>
        <dbReference type="PIRNR" id="PIRNR000077"/>
    </source>
</evidence>
<evidence type="ECO:0000256" key="6">
    <source>
        <dbReference type="ARBA" id="ARBA00023284"/>
    </source>
</evidence>
<evidence type="ECO:0000256" key="5">
    <source>
        <dbReference type="ARBA" id="ARBA00023157"/>
    </source>
</evidence>
<dbReference type="RefSeq" id="WP_142535388.1">
    <property type="nucleotide sequence ID" value="NZ_SGJB01000003.1"/>
</dbReference>
<feature type="site" description="Contributes to redox potential value" evidence="9">
    <location>
        <position position="31"/>
    </location>
</feature>
<accession>A0A544QX88</accession>
<dbReference type="Proteomes" id="UP000317863">
    <property type="component" value="Unassembled WGS sequence"/>
</dbReference>
<dbReference type="InterPro" id="IPR017937">
    <property type="entry name" value="Thioredoxin_CS"/>
</dbReference>
<feature type="domain" description="Thioredoxin" evidence="11">
    <location>
        <begin position="1"/>
        <end position="105"/>
    </location>
</feature>
<feature type="site" description="Contributes to redox potential value" evidence="9">
    <location>
        <position position="32"/>
    </location>
</feature>
<dbReference type="GO" id="GO:0045454">
    <property type="term" value="P:cell redox homeostasis"/>
    <property type="evidence" value="ECO:0007669"/>
    <property type="project" value="TreeGrafter"/>
</dbReference>
<dbReference type="InterPro" id="IPR036249">
    <property type="entry name" value="Thioredoxin-like_sf"/>
</dbReference>
<dbReference type="EMBL" id="SGJB01000003">
    <property type="protein sequence ID" value="TQQ85337.1"/>
    <property type="molecule type" value="Genomic_DNA"/>
</dbReference>
<dbReference type="PRINTS" id="PR00421">
    <property type="entry name" value="THIOREDOXIN"/>
</dbReference>
<dbReference type="PANTHER" id="PTHR45663">
    <property type="entry name" value="GEO12009P1"/>
    <property type="match status" value="1"/>
</dbReference>
<evidence type="ECO:0000256" key="9">
    <source>
        <dbReference type="PIRSR" id="PIRSR000077-1"/>
    </source>
</evidence>
<dbReference type="GO" id="GO:0015035">
    <property type="term" value="F:protein-disulfide reductase activity"/>
    <property type="evidence" value="ECO:0007669"/>
    <property type="project" value="UniProtKB-UniRule"/>
</dbReference>
<evidence type="ECO:0000256" key="10">
    <source>
        <dbReference type="PIRSR" id="PIRSR000077-4"/>
    </source>
</evidence>
<feature type="site" description="Deprotonates C-terminal active site Cys" evidence="9">
    <location>
        <position position="24"/>
    </location>
</feature>
<dbReference type="CDD" id="cd02947">
    <property type="entry name" value="TRX_family"/>
    <property type="match status" value="1"/>
</dbReference>
<comment type="caution">
    <text evidence="12">The sequence shown here is derived from an EMBL/GenBank/DDBJ whole genome shotgun (WGS) entry which is preliminary data.</text>
</comment>
<protein>
    <recommendedName>
        <fullName evidence="2 7">Thioredoxin</fullName>
    </recommendedName>
</protein>
<dbReference type="OrthoDB" id="9790390at2"/>
<dbReference type="PIRSF" id="PIRSF000077">
    <property type="entry name" value="Thioredoxin"/>
    <property type="match status" value="1"/>
</dbReference>
<evidence type="ECO:0000256" key="1">
    <source>
        <dbReference type="ARBA" id="ARBA00008987"/>
    </source>
</evidence>
<evidence type="ECO:0000259" key="11">
    <source>
        <dbReference type="PROSITE" id="PS51352"/>
    </source>
</evidence>
<evidence type="ECO:0000313" key="13">
    <source>
        <dbReference type="Proteomes" id="UP000317863"/>
    </source>
</evidence>
<dbReference type="FunFam" id="3.40.30.10:FF:000001">
    <property type="entry name" value="Thioredoxin"/>
    <property type="match status" value="1"/>
</dbReference>
<dbReference type="SUPFAM" id="SSF52833">
    <property type="entry name" value="Thioredoxin-like"/>
    <property type="match status" value="1"/>
</dbReference>
<gene>
    <name evidence="12" type="primary">trxA</name>
    <name evidence="12" type="ORF">EXD82_02795</name>
</gene>
<keyword evidence="3" id="KW-0813">Transport</keyword>
<feature type="active site" description="Nucleophile" evidence="9">
    <location>
        <position position="33"/>
    </location>
</feature>
<dbReference type="NCBIfam" id="TIGR01068">
    <property type="entry name" value="thioredoxin"/>
    <property type="match status" value="1"/>
</dbReference>
<dbReference type="PANTHER" id="PTHR45663:SF11">
    <property type="entry name" value="GEO12009P1"/>
    <property type="match status" value="1"/>
</dbReference>
<dbReference type="InterPro" id="IPR013766">
    <property type="entry name" value="Thioredoxin_domain"/>
</dbReference>
<keyword evidence="5 10" id="KW-1015">Disulfide bond</keyword>
<feature type="disulfide bond" description="Redox-active" evidence="10">
    <location>
        <begin position="30"/>
        <end position="33"/>
    </location>
</feature>
<organism evidence="12 13">
    <name type="scientific">Peptacetobacter hominis</name>
    <dbReference type="NCBI Taxonomy" id="2743610"/>
    <lineage>
        <taxon>Bacteria</taxon>
        <taxon>Bacillati</taxon>
        <taxon>Bacillota</taxon>
        <taxon>Clostridia</taxon>
        <taxon>Peptostreptococcales</taxon>
        <taxon>Peptostreptococcaceae</taxon>
        <taxon>Peptacetobacter</taxon>
    </lineage>
</organism>
<dbReference type="AlphaFoldDB" id="A0A544QX88"/>
<evidence type="ECO:0000313" key="12">
    <source>
        <dbReference type="EMBL" id="TQQ85337.1"/>
    </source>
</evidence>
<keyword evidence="13" id="KW-1185">Reference proteome</keyword>
<dbReference type="Pfam" id="PF00085">
    <property type="entry name" value="Thioredoxin"/>
    <property type="match status" value="1"/>
</dbReference>
<comment type="similarity">
    <text evidence="1 8">Belongs to the thioredoxin family.</text>
</comment>
<reference evidence="12 13" key="1">
    <citation type="submission" date="2019-02" db="EMBL/GenBank/DDBJ databases">
        <title>Peptostreptococcaceae bacterium ZHW00191 nov., a new bacterium isolated from the human gut.</title>
        <authorList>
            <person name="Zhou H.-W."/>
            <person name="Chen X.-J."/>
        </authorList>
    </citation>
    <scope>NUCLEOTIDE SEQUENCE [LARGE SCALE GENOMIC DNA]</scope>
    <source>
        <strain evidence="12 13">ZHW00191</strain>
    </source>
</reference>
<dbReference type="GO" id="GO:0005829">
    <property type="term" value="C:cytosol"/>
    <property type="evidence" value="ECO:0007669"/>
    <property type="project" value="TreeGrafter"/>
</dbReference>
<dbReference type="InterPro" id="IPR005746">
    <property type="entry name" value="Thioredoxin"/>
</dbReference>
<dbReference type="PROSITE" id="PS00194">
    <property type="entry name" value="THIOREDOXIN_1"/>
    <property type="match status" value="1"/>
</dbReference>
<feature type="active site" description="Nucleophile" evidence="9">
    <location>
        <position position="30"/>
    </location>
</feature>
<evidence type="ECO:0000256" key="7">
    <source>
        <dbReference type="NCBIfam" id="TIGR01068"/>
    </source>
</evidence>
<sequence length="105" mass="11618">MAKVINTSEFRDKVENGNGVAVVDFFATWCGPCKMLAPIFEEASKDMDGEAVFYKVDIDESLEIAQQFGITSVPTMMVFKDGNMVERIVGFMPKDALVSKIRASL</sequence>
<name>A0A544QX88_9FIRM</name>
<keyword evidence="4" id="KW-0249">Electron transport</keyword>
<evidence type="ECO:0000256" key="2">
    <source>
        <dbReference type="ARBA" id="ARBA00020570"/>
    </source>
</evidence>
<keyword evidence="6 10" id="KW-0676">Redox-active center</keyword>